<evidence type="ECO:0000256" key="1">
    <source>
        <dbReference type="ARBA" id="ARBA00022737"/>
    </source>
</evidence>
<evidence type="ECO:0000259" key="4">
    <source>
        <dbReference type="PROSITE" id="PS50303"/>
    </source>
</evidence>
<evidence type="ECO:0000256" key="3">
    <source>
        <dbReference type="SAM" id="MobiDB-lite"/>
    </source>
</evidence>
<dbReference type="PROSITE" id="PS50303">
    <property type="entry name" value="PUM_HD"/>
    <property type="match status" value="1"/>
</dbReference>
<dbReference type="Pfam" id="PF00806">
    <property type="entry name" value="PUF"/>
    <property type="match status" value="4"/>
</dbReference>
<dbReference type="SUPFAM" id="SSF48371">
    <property type="entry name" value="ARM repeat"/>
    <property type="match status" value="1"/>
</dbReference>
<dbReference type="RefSeq" id="XP_007403959.1">
    <property type="nucleotide sequence ID" value="XM_007403897.1"/>
</dbReference>
<feature type="compositionally biased region" description="Polar residues" evidence="3">
    <location>
        <begin position="338"/>
        <end position="356"/>
    </location>
</feature>
<dbReference type="PANTHER" id="PTHR12537:SF13">
    <property type="entry name" value="PUMILIO HOMOLOGY DOMAIN FAMILY MEMBER 4"/>
    <property type="match status" value="1"/>
</dbReference>
<feature type="compositionally biased region" description="Polar residues" evidence="3">
    <location>
        <begin position="94"/>
        <end position="104"/>
    </location>
</feature>
<feature type="region of interest" description="Disordered" evidence="3">
    <location>
        <begin position="186"/>
        <end position="258"/>
    </location>
</feature>
<evidence type="ECO:0000313" key="5">
    <source>
        <dbReference type="EMBL" id="EGG13021.1"/>
    </source>
</evidence>
<gene>
    <name evidence="5" type="ORF">MELLADRAFT_76349</name>
</gene>
<feature type="compositionally biased region" description="Polar residues" evidence="3">
    <location>
        <begin position="307"/>
        <end position="317"/>
    </location>
</feature>
<feature type="repeat" description="Pumilio" evidence="2">
    <location>
        <begin position="790"/>
        <end position="825"/>
    </location>
</feature>
<feature type="repeat" description="Pumilio" evidence="2">
    <location>
        <begin position="650"/>
        <end position="687"/>
    </location>
</feature>
<proteinExistence type="predicted"/>
<dbReference type="GeneID" id="18932766"/>
<feature type="repeat" description="Pumilio" evidence="2">
    <location>
        <begin position="613"/>
        <end position="649"/>
    </location>
</feature>
<organism evidence="6">
    <name type="scientific">Melampsora larici-populina (strain 98AG31 / pathotype 3-4-7)</name>
    <name type="common">Poplar leaf rust fungus</name>
    <dbReference type="NCBI Taxonomy" id="747676"/>
    <lineage>
        <taxon>Eukaryota</taxon>
        <taxon>Fungi</taxon>
        <taxon>Dikarya</taxon>
        <taxon>Basidiomycota</taxon>
        <taxon>Pucciniomycotina</taxon>
        <taxon>Pucciniomycetes</taxon>
        <taxon>Pucciniales</taxon>
        <taxon>Melampsoraceae</taxon>
        <taxon>Melampsora</taxon>
    </lineage>
</organism>
<dbReference type="HOGENOM" id="CLU_312614_0_0_1"/>
<dbReference type="GO" id="GO:0003729">
    <property type="term" value="F:mRNA binding"/>
    <property type="evidence" value="ECO:0007669"/>
    <property type="project" value="TreeGrafter"/>
</dbReference>
<dbReference type="eggNOG" id="KOG1488">
    <property type="taxonomic scope" value="Eukaryota"/>
</dbReference>
<dbReference type="GO" id="GO:0005737">
    <property type="term" value="C:cytoplasm"/>
    <property type="evidence" value="ECO:0007669"/>
    <property type="project" value="TreeGrafter"/>
</dbReference>
<dbReference type="InterPro" id="IPR033133">
    <property type="entry name" value="PUM-HD"/>
</dbReference>
<dbReference type="Gene3D" id="1.25.10.10">
    <property type="entry name" value="Leucine-rich Repeat Variant"/>
    <property type="match status" value="1"/>
</dbReference>
<evidence type="ECO:0000313" key="6">
    <source>
        <dbReference type="Proteomes" id="UP000001072"/>
    </source>
</evidence>
<sequence length="938" mass="101169">MPTPTLPSSHSSPKSLPQPLISSAPRKMSVADPIGSQRWGINMNQGLFSNPSQSNTPTDRPSSLNIQSNLANSKASHPVGVIGSSRPGSRVDQTHLSVTSQVPKPSTLHLPASATGLGKDREDADHPVEQLFNSSNTSAGYTLSSSMWATPTSCIPPTRLHNFNKNTIAHRPTPLTVREADRDEGGISQTLPLDQSASCDPPRQTNVHSDLSKGDSTPSFDSPELSFSQTPSASSTTRSLVAGDSATRTPLSSYFNPDVENGDHYGLGFKRPYYANSPVQGFGKDNNHQTWPLPLSFGEEAFYSKSNVTKSQNSATGTFAPPRREASPGLWKMASPSHRPSATGSSPPNPGSQSALGSPFLAPQYITDFMNAMFSRVEQLERALAAQDLAITHLKANLSLSGGPAAPLKNPLPNNVVNTSFPVIPNGRNANQGGQQPPSTINAGQNGSVPPLSSTPVSTGHPLPPHRMNTANTPPGNFSEYMNNLNGNFPYSKPPGFGPRQMGPLDFAMGRTNSFAGTGPILNPPNSASIPVPTSALPGGLGGVNYRALLAGDTDCDYEYFIRRITEHNDQQSSIFLQQKLKQSAVASSTGFDAAHAPNLSSDSNAPREEITRLVIEYSLELMSNRFGNFLVSRAIEHATPEERMQMAESIRGHIIPLASDTFATHCLQKMIDVDEEDNNQIRWLISQELLKKKETVTHKSAGHVWARLLSVGGSSSAMHLHVSGLNVKKPNGLNQYGSGVGSPGELERSLNELLKGQWAKTAKDEVGSLIVQSVLENWSEVEKTDVIEELLAEIYSCAVQQWGNFVILHLIEHSSGETQKRLFDRLTETQLACELSIDNFGAKAIEKVMKVSGMDSPIVESYVRGICGYGHGRPALIEIACHQAGAQVLTLLFTSAPNPIRELMIQTVRRNGVTMKSSKAGSKIWFLVERTRAWVGH</sequence>
<feature type="region of interest" description="Disordered" evidence="3">
    <location>
        <begin position="426"/>
        <end position="475"/>
    </location>
</feature>
<dbReference type="EMBL" id="GL883090">
    <property type="protein sequence ID" value="EGG13021.1"/>
    <property type="molecule type" value="Genomic_DNA"/>
</dbReference>
<dbReference type="KEGG" id="mlr:MELLADRAFT_76349"/>
<feature type="region of interest" description="Disordered" evidence="3">
    <location>
        <begin position="1"/>
        <end position="122"/>
    </location>
</feature>
<feature type="compositionally biased region" description="Low complexity" evidence="3">
    <location>
        <begin position="1"/>
        <end position="20"/>
    </location>
</feature>
<name>F4R4D7_MELLP</name>
<feature type="compositionally biased region" description="Polar residues" evidence="3">
    <location>
        <begin position="428"/>
        <end position="447"/>
    </location>
</feature>
<feature type="compositionally biased region" description="Polar residues" evidence="3">
    <location>
        <begin position="246"/>
        <end position="255"/>
    </location>
</feature>
<keyword evidence="6" id="KW-1185">Reference proteome</keyword>
<feature type="repeat" description="Pumilio" evidence="2">
    <location>
        <begin position="753"/>
        <end position="789"/>
    </location>
</feature>
<accession>F4R4D7</accession>
<feature type="domain" description="PUM-HD" evidence="4">
    <location>
        <begin position="532"/>
        <end position="933"/>
    </location>
</feature>
<keyword evidence="1" id="KW-0677">Repeat</keyword>
<dbReference type="Proteomes" id="UP000001072">
    <property type="component" value="Unassembled WGS sequence"/>
</dbReference>
<dbReference type="InterPro" id="IPR011989">
    <property type="entry name" value="ARM-like"/>
</dbReference>
<dbReference type="VEuPathDB" id="FungiDB:MELLADRAFT_76349"/>
<feature type="compositionally biased region" description="Low complexity" evidence="3">
    <location>
        <begin position="448"/>
        <end position="459"/>
    </location>
</feature>
<dbReference type="GO" id="GO:0010608">
    <property type="term" value="P:post-transcriptional regulation of gene expression"/>
    <property type="evidence" value="ECO:0007669"/>
    <property type="project" value="TreeGrafter"/>
</dbReference>
<feature type="compositionally biased region" description="Polar residues" evidence="3">
    <location>
        <begin position="42"/>
        <end position="75"/>
    </location>
</feature>
<dbReference type="InParanoid" id="F4R4D7"/>
<dbReference type="InterPro" id="IPR001313">
    <property type="entry name" value="Pumilio_RNA-bd_rpt"/>
</dbReference>
<evidence type="ECO:0000256" key="2">
    <source>
        <dbReference type="PROSITE-ProRule" id="PRU00317"/>
    </source>
</evidence>
<dbReference type="PROSITE" id="PS50302">
    <property type="entry name" value="PUM"/>
    <property type="match status" value="4"/>
</dbReference>
<dbReference type="OrthoDB" id="668540at2759"/>
<protein>
    <recommendedName>
        <fullName evidence="4">PUM-HD domain-containing protein</fullName>
    </recommendedName>
</protein>
<dbReference type="STRING" id="747676.F4R4D7"/>
<reference evidence="6" key="1">
    <citation type="journal article" date="2011" name="Proc. Natl. Acad. Sci. U.S.A.">
        <title>Obligate biotrophy features unraveled by the genomic analysis of rust fungi.</title>
        <authorList>
            <person name="Duplessis S."/>
            <person name="Cuomo C.A."/>
            <person name="Lin Y.-C."/>
            <person name="Aerts A."/>
            <person name="Tisserant E."/>
            <person name="Veneault-Fourrey C."/>
            <person name="Joly D.L."/>
            <person name="Hacquard S."/>
            <person name="Amselem J."/>
            <person name="Cantarel B.L."/>
            <person name="Chiu R."/>
            <person name="Coutinho P.M."/>
            <person name="Feau N."/>
            <person name="Field M."/>
            <person name="Frey P."/>
            <person name="Gelhaye E."/>
            <person name="Goldberg J."/>
            <person name="Grabherr M.G."/>
            <person name="Kodira C.D."/>
            <person name="Kohler A."/>
            <person name="Kuees U."/>
            <person name="Lindquist E.A."/>
            <person name="Lucas S.M."/>
            <person name="Mago R."/>
            <person name="Mauceli E."/>
            <person name="Morin E."/>
            <person name="Murat C."/>
            <person name="Pangilinan J.L."/>
            <person name="Park R."/>
            <person name="Pearson M."/>
            <person name="Quesneville H."/>
            <person name="Rouhier N."/>
            <person name="Sakthikumar S."/>
            <person name="Salamov A.A."/>
            <person name="Schmutz J."/>
            <person name="Selles B."/>
            <person name="Shapiro H."/>
            <person name="Tanguay P."/>
            <person name="Tuskan G.A."/>
            <person name="Henrissat B."/>
            <person name="Van de Peer Y."/>
            <person name="Rouze P."/>
            <person name="Ellis J.G."/>
            <person name="Dodds P.N."/>
            <person name="Schein J.E."/>
            <person name="Zhong S."/>
            <person name="Hamelin R.C."/>
            <person name="Grigoriev I.V."/>
            <person name="Szabo L.J."/>
            <person name="Martin F."/>
        </authorList>
    </citation>
    <scope>NUCLEOTIDE SEQUENCE [LARGE SCALE GENOMIC DNA]</scope>
    <source>
        <strain evidence="6">98AG31 / pathotype 3-4-7</strain>
    </source>
</reference>
<dbReference type="AlphaFoldDB" id="F4R4D7"/>
<dbReference type="PANTHER" id="PTHR12537">
    <property type="entry name" value="RNA BINDING PROTEIN PUMILIO-RELATED"/>
    <property type="match status" value="1"/>
</dbReference>
<feature type="compositionally biased region" description="Polar residues" evidence="3">
    <location>
        <begin position="187"/>
        <end position="239"/>
    </location>
</feature>
<dbReference type="SMART" id="SM00025">
    <property type="entry name" value="Pumilio"/>
    <property type="match status" value="6"/>
</dbReference>
<dbReference type="InterPro" id="IPR016024">
    <property type="entry name" value="ARM-type_fold"/>
</dbReference>
<feature type="region of interest" description="Disordered" evidence="3">
    <location>
        <begin position="307"/>
        <end position="357"/>
    </location>
</feature>